<evidence type="ECO:0000313" key="3">
    <source>
        <dbReference type="Proteomes" id="UP000075886"/>
    </source>
</evidence>
<proteinExistence type="predicted"/>
<feature type="transmembrane region" description="Helical" evidence="1">
    <location>
        <begin position="170"/>
        <end position="185"/>
    </location>
</feature>
<evidence type="ECO:0000256" key="1">
    <source>
        <dbReference type="SAM" id="Phobius"/>
    </source>
</evidence>
<name>A0A182QSU2_9DIPT</name>
<keyword evidence="1" id="KW-1133">Transmembrane helix</keyword>
<dbReference type="AlphaFoldDB" id="A0A182QSU2"/>
<dbReference type="STRING" id="69004.A0A182QSU2"/>
<dbReference type="VEuPathDB" id="VectorBase:AFAF016126"/>
<feature type="transmembrane region" description="Helical" evidence="1">
    <location>
        <begin position="113"/>
        <end position="134"/>
    </location>
</feature>
<accession>A0A182QSU2</accession>
<keyword evidence="3" id="KW-1185">Reference proteome</keyword>
<dbReference type="EMBL" id="AXCN02001856">
    <property type="status" value="NOT_ANNOTATED_CDS"/>
    <property type="molecule type" value="Genomic_DNA"/>
</dbReference>
<reference evidence="3" key="1">
    <citation type="submission" date="2014-01" db="EMBL/GenBank/DDBJ databases">
        <title>The Genome Sequence of Anopheles farauti FAR1 (V2).</title>
        <authorList>
            <consortium name="The Broad Institute Genomics Platform"/>
            <person name="Neafsey D.E."/>
            <person name="Besansky N."/>
            <person name="Howell P."/>
            <person name="Walton C."/>
            <person name="Young S.K."/>
            <person name="Zeng Q."/>
            <person name="Gargeya S."/>
            <person name="Fitzgerald M."/>
            <person name="Haas B."/>
            <person name="Abouelleil A."/>
            <person name="Allen A.W."/>
            <person name="Alvarado L."/>
            <person name="Arachchi H.M."/>
            <person name="Berlin A.M."/>
            <person name="Chapman S.B."/>
            <person name="Gainer-Dewar J."/>
            <person name="Goldberg J."/>
            <person name="Griggs A."/>
            <person name="Gujja S."/>
            <person name="Hansen M."/>
            <person name="Howarth C."/>
            <person name="Imamovic A."/>
            <person name="Ireland A."/>
            <person name="Larimer J."/>
            <person name="McCowan C."/>
            <person name="Murphy C."/>
            <person name="Pearson M."/>
            <person name="Poon T.W."/>
            <person name="Priest M."/>
            <person name="Roberts A."/>
            <person name="Saif S."/>
            <person name="Shea T."/>
            <person name="Sisk P."/>
            <person name="Sykes S."/>
            <person name="Wortman J."/>
            <person name="Nusbaum C."/>
            <person name="Birren B."/>
        </authorList>
    </citation>
    <scope>NUCLEOTIDE SEQUENCE [LARGE SCALE GENOMIC DNA]</scope>
    <source>
        <strain evidence="3">FAR1</strain>
    </source>
</reference>
<dbReference type="EnsemblMetazoa" id="AFAF016126-RA">
    <property type="protein sequence ID" value="AFAF016126-PA"/>
    <property type="gene ID" value="AFAF016126"/>
</dbReference>
<dbReference type="Proteomes" id="UP000075886">
    <property type="component" value="Unassembled WGS sequence"/>
</dbReference>
<evidence type="ECO:0000313" key="2">
    <source>
        <dbReference type="EnsemblMetazoa" id="AFAF016126-PA"/>
    </source>
</evidence>
<reference evidence="2" key="2">
    <citation type="submission" date="2020-05" db="UniProtKB">
        <authorList>
            <consortium name="EnsemblMetazoa"/>
        </authorList>
    </citation>
    <scope>IDENTIFICATION</scope>
    <source>
        <strain evidence="2">FAR1</strain>
    </source>
</reference>
<feature type="transmembrane region" description="Helical" evidence="1">
    <location>
        <begin position="238"/>
        <end position="259"/>
    </location>
</feature>
<keyword evidence="1" id="KW-0472">Membrane</keyword>
<keyword evidence="1" id="KW-0812">Transmembrane</keyword>
<protein>
    <submittedName>
        <fullName evidence="2">Uncharacterized protein</fullName>
    </submittedName>
</protein>
<sequence length="271" mass="30215">MTCATPQCNALHLGIVRCVPICKISARCALDLARWPYHTQDCRWWFDQNEDVKVLNKIRILTANASSRTSSKGKGTWCMTSIVANTTTLEYPSGSKHTVKEFMIGLNHNPNTAIVGVYCPVLALAIFNLTIAWLNSLANERTKLALISLAYHCLHLTPVAWLALSPTLPATTYVLFVLALFNRFLRNLPVSNKSNWTKIILNSTLANYILDAEYLSIGHKKVANTHLGSKLVKLIDQVVFVVHVIVYLVLFVTCIPMRYENPVKNASICAS</sequence>
<organism evidence="2 3">
    <name type="scientific">Anopheles farauti</name>
    <dbReference type="NCBI Taxonomy" id="69004"/>
    <lineage>
        <taxon>Eukaryota</taxon>
        <taxon>Metazoa</taxon>
        <taxon>Ecdysozoa</taxon>
        <taxon>Arthropoda</taxon>
        <taxon>Hexapoda</taxon>
        <taxon>Insecta</taxon>
        <taxon>Pterygota</taxon>
        <taxon>Neoptera</taxon>
        <taxon>Endopterygota</taxon>
        <taxon>Diptera</taxon>
        <taxon>Nematocera</taxon>
        <taxon>Culicoidea</taxon>
        <taxon>Culicidae</taxon>
        <taxon>Anophelinae</taxon>
        <taxon>Anopheles</taxon>
    </lineage>
</organism>